<evidence type="ECO:0000256" key="6">
    <source>
        <dbReference type="SAM" id="MobiDB-lite"/>
    </source>
</evidence>
<accession>A0A7M7RFM1</accession>
<keyword evidence="10" id="KW-1185">Reference proteome</keyword>
<reference evidence="9" key="2">
    <citation type="submission" date="2021-01" db="UniProtKB">
        <authorList>
            <consortium name="EnsemblMetazoa"/>
        </authorList>
    </citation>
    <scope>IDENTIFICATION</scope>
</reference>
<feature type="transmembrane region" description="Helical" evidence="7">
    <location>
        <begin position="364"/>
        <end position="385"/>
    </location>
</feature>
<protein>
    <recommendedName>
        <fullName evidence="8">G-protein coupled receptors family 1 profile domain-containing protein</fullName>
    </recommendedName>
</protein>
<feature type="transmembrane region" description="Helical" evidence="7">
    <location>
        <begin position="44"/>
        <end position="65"/>
    </location>
</feature>
<dbReference type="PANTHER" id="PTHR45698">
    <property type="entry name" value="TRACE AMINE-ASSOCIATED RECEPTOR 19N-RELATED"/>
    <property type="match status" value="1"/>
</dbReference>
<evidence type="ECO:0000259" key="8">
    <source>
        <dbReference type="PROSITE" id="PS50262"/>
    </source>
</evidence>
<evidence type="ECO:0000313" key="10">
    <source>
        <dbReference type="Proteomes" id="UP000007110"/>
    </source>
</evidence>
<evidence type="ECO:0000256" key="3">
    <source>
        <dbReference type="ARBA" id="ARBA00022989"/>
    </source>
</evidence>
<feature type="domain" description="G-protein coupled receptors family 1 profile" evidence="8">
    <location>
        <begin position="56"/>
        <end position="383"/>
    </location>
</feature>
<dbReference type="EnsemblMetazoa" id="XM_778149">
    <property type="protein sequence ID" value="XP_783242"/>
    <property type="gene ID" value="LOC577953"/>
</dbReference>
<feature type="transmembrane region" description="Helical" evidence="7">
    <location>
        <begin position="203"/>
        <end position="230"/>
    </location>
</feature>
<dbReference type="PROSITE" id="PS00237">
    <property type="entry name" value="G_PROTEIN_RECEP_F1_1"/>
    <property type="match status" value="1"/>
</dbReference>
<keyword evidence="5" id="KW-0297">G-protein coupled receptor</keyword>
<feature type="region of interest" description="Disordered" evidence="6">
    <location>
        <begin position="255"/>
        <end position="306"/>
    </location>
</feature>
<feature type="transmembrane region" description="Helical" evidence="7">
    <location>
        <begin position="164"/>
        <end position="183"/>
    </location>
</feature>
<dbReference type="InParanoid" id="A0A7M7RFM1"/>
<feature type="transmembrane region" description="Helical" evidence="7">
    <location>
        <begin position="330"/>
        <end position="352"/>
    </location>
</feature>
<dbReference type="InterPro" id="IPR017452">
    <property type="entry name" value="GPCR_Rhodpsn_7TM"/>
</dbReference>
<dbReference type="PRINTS" id="PR00237">
    <property type="entry name" value="GPCRRHODOPSN"/>
</dbReference>
<feature type="transmembrane region" description="Helical" evidence="7">
    <location>
        <begin position="120"/>
        <end position="144"/>
    </location>
</feature>
<dbReference type="GeneID" id="577953"/>
<sequence length="406" mass="46453">MSINDSISQWNLTWKSLQSKDPYLYRDPDGERDVLDAEIDVGRVFQLILGSIGFVGNLLCLIVLLTKSLRNYTHFLIVTQTVADFIASAFLILVASLRLMGYGDRRREIESERFGAFYCYFLYSHLPIFAFFAISTYNLTVISIERYLAVVKPMWYIAKFKRRWLYILTGAAWILAPLMQIILSLDVQYDDGVCITVKYFSSSIYVGMAIFIWEYFVPATVMLFSFACVAHKLRKLNRISVAWLRDRDHVHVVDIPGDSSATHSKKSRSGASEPEAKLASTNQTTPSPQNVAAPTSSSLPTSLQKPVVNDRWPPRVIRPAIIRRKKTTKVLFVIVLVYMVCWSPNQWAFFYHNLGGHFLIDGKLHLATIIIATCNTCVNPFILAFRYKVYQRGLVDLLRRSFRNGR</sequence>
<dbReference type="CDD" id="cd00637">
    <property type="entry name" value="7tm_classA_rhodopsin-like"/>
    <property type="match status" value="1"/>
</dbReference>
<keyword evidence="4 7" id="KW-0472">Membrane</keyword>
<comment type="subcellular location">
    <subcellularLocation>
        <location evidence="1">Membrane</location>
    </subcellularLocation>
</comment>
<evidence type="ECO:0000256" key="2">
    <source>
        <dbReference type="ARBA" id="ARBA00022692"/>
    </source>
</evidence>
<keyword evidence="5" id="KW-0675">Receptor</keyword>
<reference evidence="10" key="1">
    <citation type="submission" date="2015-02" db="EMBL/GenBank/DDBJ databases">
        <title>Genome sequencing for Strongylocentrotus purpuratus.</title>
        <authorList>
            <person name="Murali S."/>
            <person name="Liu Y."/>
            <person name="Vee V."/>
            <person name="English A."/>
            <person name="Wang M."/>
            <person name="Skinner E."/>
            <person name="Han Y."/>
            <person name="Muzny D.M."/>
            <person name="Worley K.C."/>
            <person name="Gibbs R.A."/>
        </authorList>
    </citation>
    <scope>NUCLEOTIDE SEQUENCE</scope>
</reference>
<dbReference type="OrthoDB" id="6091802at2759"/>
<dbReference type="SUPFAM" id="SSF81321">
    <property type="entry name" value="Family A G protein-coupled receptor-like"/>
    <property type="match status" value="1"/>
</dbReference>
<evidence type="ECO:0000256" key="1">
    <source>
        <dbReference type="ARBA" id="ARBA00004370"/>
    </source>
</evidence>
<dbReference type="Proteomes" id="UP000007110">
    <property type="component" value="Unassembled WGS sequence"/>
</dbReference>
<proteinExistence type="inferred from homology"/>
<dbReference type="AlphaFoldDB" id="A0A7M7RFM1"/>
<dbReference type="Pfam" id="PF00001">
    <property type="entry name" value="7tm_1"/>
    <property type="match status" value="1"/>
</dbReference>
<feature type="compositionally biased region" description="Polar residues" evidence="6">
    <location>
        <begin position="279"/>
        <end position="304"/>
    </location>
</feature>
<name>A0A7M7RFM1_STRPU</name>
<dbReference type="KEGG" id="spu:577953"/>
<keyword evidence="2 5" id="KW-0812">Transmembrane</keyword>
<evidence type="ECO:0000313" key="9">
    <source>
        <dbReference type="EnsemblMetazoa" id="XP_783242"/>
    </source>
</evidence>
<feature type="transmembrane region" description="Helical" evidence="7">
    <location>
        <begin position="77"/>
        <end position="100"/>
    </location>
</feature>
<keyword evidence="5" id="KW-0807">Transducer</keyword>
<dbReference type="RefSeq" id="XP_783242.2">
    <property type="nucleotide sequence ID" value="XM_778149.2"/>
</dbReference>
<dbReference type="InterPro" id="IPR000276">
    <property type="entry name" value="GPCR_Rhodpsn"/>
</dbReference>
<dbReference type="GO" id="GO:0016020">
    <property type="term" value="C:membrane"/>
    <property type="evidence" value="ECO:0007669"/>
    <property type="project" value="UniProtKB-SubCell"/>
</dbReference>
<dbReference type="PANTHER" id="PTHR45698:SF1">
    <property type="entry name" value="TRACE AMINE-ASSOCIATED RECEPTOR 13C-LIKE"/>
    <property type="match status" value="1"/>
</dbReference>
<keyword evidence="3 7" id="KW-1133">Transmembrane helix</keyword>
<organism evidence="9 10">
    <name type="scientific">Strongylocentrotus purpuratus</name>
    <name type="common">Purple sea urchin</name>
    <dbReference type="NCBI Taxonomy" id="7668"/>
    <lineage>
        <taxon>Eukaryota</taxon>
        <taxon>Metazoa</taxon>
        <taxon>Echinodermata</taxon>
        <taxon>Eleutherozoa</taxon>
        <taxon>Echinozoa</taxon>
        <taxon>Echinoidea</taxon>
        <taxon>Euechinoidea</taxon>
        <taxon>Echinacea</taxon>
        <taxon>Camarodonta</taxon>
        <taxon>Echinidea</taxon>
        <taxon>Strongylocentrotidae</taxon>
        <taxon>Strongylocentrotus</taxon>
    </lineage>
</organism>
<evidence type="ECO:0000256" key="5">
    <source>
        <dbReference type="RuleBase" id="RU000688"/>
    </source>
</evidence>
<dbReference type="Gene3D" id="1.20.1070.10">
    <property type="entry name" value="Rhodopsin 7-helix transmembrane proteins"/>
    <property type="match status" value="1"/>
</dbReference>
<evidence type="ECO:0000256" key="4">
    <source>
        <dbReference type="ARBA" id="ARBA00023136"/>
    </source>
</evidence>
<dbReference type="PROSITE" id="PS50262">
    <property type="entry name" value="G_PROTEIN_RECEP_F1_2"/>
    <property type="match status" value="1"/>
</dbReference>
<comment type="similarity">
    <text evidence="5">Belongs to the G-protein coupled receptor 1 family.</text>
</comment>
<evidence type="ECO:0000256" key="7">
    <source>
        <dbReference type="SAM" id="Phobius"/>
    </source>
</evidence>
<dbReference type="GO" id="GO:0004930">
    <property type="term" value="F:G protein-coupled receptor activity"/>
    <property type="evidence" value="ECO:0007669"/>
    <property type="project" value="UniProtKB-KW"/>
</dbReference>